<proteinExistence type="predicted"/>
<dbReference type="Pfam" id="PF22669">
    <property type="entry name" value="Exo_endo_phos2"/>
    <property type="match status" value="2"/>
</dbReference>
<dbReference type="Gene3D" id="3.60.10.10">
    <property type="entry name" value="Endonuclease/exonuclease/phosphatase"/>
    <property type="match status" value="1"/>
</dbReference>
<feature type="domain" description="Inositol polyphosphate-related phosphatase" evidence="3">
    <location>
        <begin position="174"/>
        <end position="611"/>
    </location>
</feature>
<keyword evidence="4" id="KW-0540">Nuclease</keyword>
<name>Q38B53_TRYB2</name>
<keyword evidence="5" id="KW-1185">Reference proteome</keyword>
<evidence type="ECO:0000313" key="4">
    <source>
        <dbReference type="EMBL" id="EAN77967.1"/>
    </source>
</evidence>
<dbReference type="InterPro" id="IPR046985">
    <property type="entry name" value="IP5"/>
</dbReference>
<feature type="signal peptide" evidence="2">
    <location>
        <begin position="1"/>
        <end position="29"/>
    </location>
</feature>
<organism evidence="4 5">
    <name type="scientific">Trypanosoma brucei brucei (strain 927/4 GUTat10.1)</name>
    <dbReference type="NCBI Taxonomy" id="185431"/>
    <lineage>
        <taxon>Eukaryota</taxon>
        <taxon>Discoba</taxon>
        <taxon>Euglenozoa</taxon>
        <taxon>Kinetoplastea</taxon>
        <taxon>Metakinetoplastina</taxon>
        <taxon>Trypanosomatida</taxon>
        <taxon>Trypanosomatidae</taxon>
        <taxon>Trypanosoma</taxon>
    </lineage>
</organism>
<dbReference type="PANTHER" id="PTHR11200:SF275">
    <property type="entry name" value="LD06095P"/>
    <property type="match status" value="1"/>
</dbReference>
<evidence type="ECO:0000256" key="2">
    <source>
        <dbReference type="SAM" id="SignalP"/>
    </source>
</evidence>
<keyword evidence="4" id="KW-0255">Endonuclease</keyword>
<dbReference type="GO" id="GO:0004439">
    <property type="term" value="F:phosphatidylinositol-4,5-bisphosphate 5-phosphatase activity"/>
    <property type="evidence" value="ECO:0000318"/>
    <property type="project" value="GO_Central"/>
</dbReference>
<dbReference type="PaxDb" id="5691-EAN77967"/>
<dbReference type="SMART" id="SM00128">
    <property type="entry name" value="IPPc"/>
    <property type="match status" value="1"/>
</dbReference>
<evidence type="ECO:0000256" key="1">
    <source>
        <dbReference type="SAM" id="MobiDB-lite"/>
    </source>
</evidence>
<dbReference type="eggNOG" id="KOG0566">
    <property type="taxonomic scope" value="Eukaryota"/>
</dbReference>
<dbReference type="InterPro" id="IPR000300">
    <property type="entry name" value="IPPc"/>
</dbReference>
<dbReference type="GO" id="GO:0004519">
    <property type="term" value="F:endonuclease activity"/>
    <property type="evidence" value="ECO:0007669"/>
    <property type="project" value="UniProtKB-KW"/>
</dbReference>
<protein>
    <submittedName>
        <fullName evidence="4">Endonuclease/exonuclease/phosphatase, putative</fullName>
    </submittedName>
</protein>
<dbReference type="RefSeq" id="XP_822795.1">
    <property type="nucleotide sequence ID" value="XM_817702.1"/>
</dbReference>
<reference evidence="4 5" key="1">
    <citation type="journal article" date="2005" name="Science">
        <title>Comparative genomics of trypanosomatid parasitic protozoa.</title>
        <authorList>
            <person name="El-Sayed N.M."/>
            <person name="Myler P.J."/>
            <person name="Blandin G."/>
            <person name="Berriman M."/>
            <person name="Crabtree J."/>
            <person name="Aggarwal G."/>
            <person name="Caler E."/>
            <person name="Renauld H."/>
            <person name="Worthey E.A."/>
            <person name="Hertz-Fowler C."/>
            <person name="Ghedin E."/>
            <person name="Peacock C."/>
            <person name="Bartholomeu D.C."/>
            <person name="Haas B.J."/>
            <person name="Tran A.N."/>
            <person name="Wortman J.R."/>
            <person name="Alsmark U.C."/>
            <person name="Angiuoli S."/>
            <person name="Anupama A."/>
            <person name="Badger J."/>
            <person name="Bringaud F."/>
            <person name="Cadag E."/>
            <person name="Carlton J.M."/>
            <person name="Cerqueira G.C."/>
            <person name="Creasy T."/>
            <person name="Delcher A.L."/>
            <person name="Djikeng A."/>
            <person name="Embley T.M."/>
            <person name="Hauser C."/>
            <person name="Ivens A.C."/>
            <person name="Kummerfeld S.K."/>
            <person name="Pereira-Leal J.B."/>
            <person name="Nilsson D."/>
            <person name="Peterson J."/>
            <person name="Salzberg S.L."/>
            <person name="Shallom J."/>
            <person name="Silva J.C."/>
            <person name="Sundaram J."/>
            <person name="Westenberger S."/>
            <person name="White O."/>
            <person name="Melville S.E."/>
            <person name="Donelson J.E."/>
            <person name="Andersson B."/>
            <person name="Stuart K.D."/>
            <person name="Hall N."/>
        </authorList>
    </citation>
    <scope>NUCLEOTIDE SEQUENCE [LARGE SCALE GENOMIC DNA]</scope>
    <source>
        <strain evidence="4 5">927/4 GUTat10.1</strain>
    </source>
</reference>
<evidence type="ECO:0000259" key="3">
    <source>
        <dbReference type="SMART" id="SM00128"/>
    </source>
</evidence>
<dbReference type="SUPFAM" id="SSF56219">
    <property type="entry name" value="DNase I-like"/>
    <property type="match status" value="1"/>
</dbReference>
<dbReference type="Proteomes" id="UP000008524">
    <property type="component" value="Chromosome 10"/>
</dbReference>
<feature type="compositionally biased region" description="Basic residues" evidence="1">
    <location>
        <begin position="81"/>
        <end position="93"/>
    </location>
</feature>
<accession>Q38B53</accession>
<reference evidence="4 5" key="2">
    <citation type="journal article" date="2005" name="Science">
        <title>The genome of the African trypanosome Trypanosoma brucei.</title>
        <authorList>
            <person name="Berriman M."/>
            <person name="Ghedin E."/>
            <person name="Hertz-Fowler C."/>
            <person name="Blandin G."/>
            <person name="Renauld H."/>
            <person name="Bartholomeu D.C."/>
            <person name="Lennard N.J."/>
            <person name="Caler E."/>
            <person name="Hamlin N.E."/>
            <person name="Haas B."/>
            <person name="Bohme U."/>
            <person name="Hannick L."/>
            <person name="Aslett M.A."/>
            <person name="Shallom J."/>
            <person name="Marcello L."/>
            <person name="Hou L."/>
            <person name="Wickstead B."/>
            <person name="Alsmark U.C."/>
            <person name="Arrowsmith C."/>
            <person name="Atkin R.J."/>
            <person name="Barron A.J."/>
            <person name="Bringaud F."/>
            <person name="Brooks K."/>
            <person name="Carrington M."/>
            <person name="Cherevach I."/>
            <person name="Chillingworth T.J."/>
            <person name="Churcher C."/>
            <person name="Clark L.N."/>
            <person name="Corton C.H."/>
            <person name="Cronin A."/>
            <person name="Davies R.M."/>
            <person name="Doggett J."/>
            <person name="Djikeng A."/>
            <person name="Feldblyum T."/>
            <person name="Field M.C."/>
            <person name="Fraser A."/>
            <person name="Goodhead I."/>
            <person name="Hance Z."/>
            <person name="Harper D."/>
            <person name="Harris B.R."/>
            <person name="Hauser H."/>
            <person name="Hostetler J."/>
            <person name="Ivens A."/>
            <person name="Jagels K."/>
            <person name="Johnson D."/>
            <person name="Johnson J."/>
            <person name="Jones K."/>
            <person name="Kerhornou A.X."/>
            <person name="Koo H."/>
            <person name="Larke N."/>
            <person name="Landfear S."/>
            <person name="Larkin C."/>
            <person name="Leech V."/>
            <person name="Line A."/>
            <person name="Lord A."/>
            <person name="Macleod A."/>
            <person name="Mooney P.J."/>
            <person name="Moule S."/>
            <person name="Martin D.M."/>
            <person name="Morgan G.W."/>
            <person name="Mungall K."/>
            <person name="Norbertczak H."/>
            <person name="Ormond D."/>
            <person name="Pai G."/>
            <person name="Peacock C.S."/>
            <person name="Peterson J."/>
            <person name="Quail M.A."/>
            <person name="Rabbinowitsch E."/>
            <person name="Rajandream M.A."/>
            <person name="Reitter C."/>
            <person name="Salzberg S.L."/>
            <person name="Sanders M."/>
            <person name="Schobel S."/>
            <person name="Sharp S."/>
            <person name="Simmonds M."/>
            <person name="Simpson A.J."/>
            <person name="Tallon L."/>
            <person name="Turner C.M."/>
            <person name="Tait A."/>
            <person name="Tivey A.R."/>
            <person name="Van Aken S."/>
            <person name="Walker D."/>
            <person name="Wanless D."/>
            <person name="Wang S."/>
            <person name="White B."/>
            <person name="White O."/>
            <person name="Whitehead S."/>
            <person name="Woodward J."/>
            <person name="Wortman J."/>
            <person name="Adams M.D."/>
            <person name="Embley T.M."/>
            <person name="Gull K."/>
            <person name="Ullu E."/>
            <person name="Barry J.D."/>
            <person name="Fairlamb A.H."/>
            <person name="Opperdoes F."/>
            <person name="Barrell B.G."/>
            <person name="Donelson J.E."/>
            <person name="Hall N."/>
            <person name="Fraser C.M."/>
            <person name="Melville S.E."/>
            <person name="El-Sayed N.M."/>
        </authorList>
    </citation>
    <scope>NUCLEOTIDE SEQUENCE [LARGE SCALE GENOMIC DNA]</scope>
    <source>
        <strain evidence="4 5">927/4 GUTat10.1</strain>
    </source>
</reference>
<dbReference type="OMA" id="VVCTQEN"/>
<dbReference type="InterPro" id="IPR036691">
    <property type="entry name" value="Endo/exonu/phosph_ase_sf"/>
</dbReference>
<dbReference type="InParanoid" id="Q38B53"/>
<feature type="region of interest" description="Disordered" evidence="1">
    <location>
        <begin position="61"/>
        <end position="120"/>
    </location>
</feature>
<dbReference type="OrthoDB" id="62798at2759"/>
<dbReference type="PANTHER" id="PTHR11200">
    <property type="entry name" value="INOSITOL 5-PHOSPHATASE"/>
    <property type="match status" value="1"/>
</dbReference>
<dbReference type="GeneID" id="3662830"/>
<keyword evidence="4" id="KW-0378">Hydrolase</keyword>
<dbReference type="KEGG" id="tbr:Tb10.70.1510"/>
<gene>
    <name evidence="4" type="ORF">Tb10.70.1510</name>
</gene>
<keyword evidence="2" id="KW-0732">Signal</keyword>
<dbReference type="GO" id="GO:0046856">
    <property type="term" value="P:phosphatidylinositol dephosphorylation"/>
    <property type="evidence" value="ECO:0007669"/>
    <property type="project" value="InterPro"/>
</dbReference>
<sequence>MVVALLSCPFPFSSVVVFVTLWVKEGGGASHQNPPLSFSLCSGCRGGGMRAAEGDHVAEGAENTTATSPGPGSVRESSKSPKSRSRCHSPRNGRRGDRSKRGSVQHTPPRNSVRDPSAIPKQLDIDAMQVAIATSLPRRLDQFCDEFHSIPFVIRNETFPVPDSLKRNSWIPGEVLRVAYITWNMAHAKPDFYRVSKYCICPNAHLVVVCTQENGCNWYAKKKQQRQWRDHITQACLKNSYELVGCNSLWYIHMLVYARKHDVAPHVGHVEKAKVRTGIGNGLGGNKGGVGIALSISTECRFNALSDPRGHRRGARASKQQRQDISCSHMNPIECGGGDDSLHSALPQPARFTILFVGAHLAAHQDAVGLRNRDYRNIVKMLHVGLRGKFKEFHASIRRSRALACCPLDTESARGLNITEDQATRQNAVCSNGGCKAMNGSAAVSNERDEDDGGPVGIMKLPFCMKNQPQEERRDATDEFDLVFFGGDLNYRLDGTSKAIRDIIDNKKNVRSVLCNNDQLNRERAKGEVFRGFKEGNLFFRPTYKYELRSRNYSTTDKRIPAYCDRVLFKKPAQSCVGKVRIRLYTDVQAVQTSDHRPVVAIFDVATIPSNK</sequence>
<dbReference type="AlphaFoldDB" id="Q38B53"/>
<dbReference type="EMBL" id="CM000208">
    <property type="protein sequence ID" value="EAN77967.1"/>
    <property type="molecule type" value="Genomic_DNA"/>
</dbReference>
<evidence type="ECO:0000313" key="5">
    <source>
        <dbReference type="Proteomes" id="UP000008524"/>
    </source>
</evidence>
<dbReference type="STRING" id="185431.Q38B53"/>
<feature type="chain" id="PRO_5004221849" evidence="2">
    <location>
        <begin position="30"/>
        <end position="612"/>
    </location>
</feature>